<reference evidence="10 11" key="1">
    <citation type="submission" date="2020-12" db="EMBL/GenBank/DDBJ databases">
        <title>Geomonas sp. Red259, isolated from paddy soil.</title>
        <authorList>
            <person name="Xu Z."/>
            <person name="Zhang Z."/>
            <person name="Masuda Y."/>
            <person name="Itoh H."/>
            <person name="Senoo K."/>
        </authorList>
    </citation>
    <scope>NUCLEOTIDE SEQUENCE [LARGE SCALE GENOMIC DNA]</scope>
    <source>
        <strain evidence="10 11">Red259</strain>
    </source>
</reference>
<dbReference type="InterPro" id="IPR006311">
    <property type="entry name" value="TAT_signal"/>
</dbReference>
<evidence type="ECO:0000256" key="5">
    <source>
        <dbReference type="ARBA" id="ARBA00022723"/>
    </source>
</evidence>
<keyword evidence="6" id="KW-0560">Oxidoreductase</keyword>
<dbReference type="Proteomes" id="UP000641025">
    <property type="component" value="Unassembled WGS sequence"/>
</dbReference>
<keyword evidence="5" id="KW-0479">Metal-binding</keyword>
<dbReference type="EMBL" id="JAEMHK010000016">
    <property type="protein sequence ID" value="MBJ6802163.1"/>
    <property type="molecule type" value="Genomic_DNA"/>
</dbReference>
<evidence type="ECO:0000313" key="10">
    <source>
        <dbReference type="EMBL" id="MBJ6802163.1"/>
    </source>
</evidence>
<evidence type="ECO:0000256" key="8">
    <source>
        <dbReference type="ARBA" id="ARBA00023014"/>
    </source>
</evidence>
<dbReference type="SMART" id="SM00926">
    <property type="entry name" value="Molybdop_Fe4S4"/>
    <property type="match status" value="1"/>
</dbReference>
<dbReference type="PANTHER" id="PTHR43598:SF1">
    <property type="entry name" value="FORMATE DEHYDROGENASE-O MAJOR SUBUNIT"/>
    <property type="match status" value="1"/>
</dbReference>
<comment type="cofactor">
    <cofactor evidence="1">
        <name>[4Fe-4S] cluster</name>
        <dbReference type="ChEBI" id="CHEBI:49883"/>
    </cofactor>
</comment>
<keyword evidence="4" id="KW-0004">4Fe-4S</keyword>
<comment type="caution">
    <text evidence="10">The sequence shown here is derived from an EMBL/GenBank/DDBJ whole genome shotgun (WGS) entry which is preliminary data.</text>
</comment>
<dbReference type="PROSITE" id="PS51318">
    <property type="entry name" value="TAT"/>
    <property type="match status" value="1"/>
</dbReference>
<evidence type="ECO:0000256" key="4">
    <source>
        <dbReference type="ARBA" id="ARBA00022485"/>
    </source>
</evidence>
<proteinExistence type="inferred from homology"/>
<dbReference type="PANTHER" id="PTHR43598">
    <property type="entry name" value="TUNGSTEN-CONTAINING FORMYLMETHANOFURAN DEHYDROGENASE 2 SUBUNIT B"/>
    <property type="match status" value="1"/>
</dbReference>
<accession>A0ABS0YWB4</accession>
<comment type="similarity">
    <text evidence="3">Belongs to the prokaryotic molybdopterin-containing oxidoreductase family.</text>
</comment>
<evidence type="ECO:0000256" key="2">
    <source>
        <dbReference type="ARBA" id="ARBA00004196"/>
    </source>
</evidence>
<dbReference type="Gene3D" id="3.40.50.740">
    <property type="match status" value="1"/>
</dbReference>
<evidence type="ECO:0000256" key="3">
    <source>
        <dbReference type="ARBA" id="ARBA00010312"/>
    </source>
</evidence>
<keyword evidence="11" id="KW-1185">Reference proteome</keyword>
<gene>
    <name evidence="10" type="ORF">JFN90_18710</name>
</gene>
<name>A0ABS0YWB4_9BACT</name>
<evidence type="ECO:0000256" key="6">
    <source>
        <dbReference type="ARBA" id="ARBA00023002"/>
    </source>
</evidence>
<keyword evidence="8" id="KW-0411">Iron-sulfur</keyword>
<keyword evidence="7" id="KW-0408">Iron</keyword>
<feature type="domain" description="4Fe-4S Mo/W bis-MGD-type" evidence="9">
    <location>
        <begin position="46"/>
        <end position="103"/>
    </location>
</feature>
<dbReference type="PROSITE" id="PS51669">
    <property type="entry name" value="4FE4S_MOW_BIS_MGD"/>
    <property type="match status" value="1"/>
</dbReference>
<protein>
    <recommendedName>
        <fullName evidence="9">4Fe-4S Mo/W bis-MGD-type domain-containing protein</fullName>
    </recommendedName>
</protein>
<dbReference type="Pfam" id="PF04879">
    <property type="entry name" value="Molybdop_Fe4S4"/>
    <property type="match status" value="1"/>
</dbReference>
<evidence type="ECO:0000256" key="1">
    <source>
        <dbReference type="ARBA" id="ARBA00001966"/>
    </source>
</evidence>
<dbReference type="Gene3D" id="2.20.25.90">
    <property type="entry name" value="ADC-like domains"/>
    <property type="match status" value="1"/>
</dbReference>
<organism evidence="10 11">
    <name type="scientific">Geomonas propionica</name>
    <dbReference type="NCBI Taxonomy" id="2798582"/>
    <lineage>
        <taxon>Bacteria</taxon>
        <taxon>Pseudomonadati</taxon>
        <taxon>Thermodesulfobacteriota</taxon>
        <taxon>Desulfuromonadia</taxon>
        <taxon>Geobacterales</taxon>
        <taxon>Geobacteraceae</taxon>
        <taxon>Geomonas</taxon>
    </lineage>
</organism>
<evidence type="ECO:0000259" key="9">
    <source>
        <dbReference type="PROSITE" id="PS51669"/>
    </source>
</evidence>
<dbReference type="InterPro" id="IPR006963">
    <property type="entry name" value="Mopterin_OxRdtase_4Fe-4S_dom"/>
</dbReference>
<evidence type="ECO:0000256" key="7">
    <source>
        <dbReference type="ARBA" id="ARBA00023004"/>
    </source>
</evidence>
<evidence type="ECO:0000313" key="11">
    <source>
        <dbReference type="Proteomes" id="UP000641025"/>
    </source>
</evidence>
<dbReference type="SUPFAM" id="SSF53706">
    <property type="entry name" value="Formate dehydrogenase/DMSO reductase, domains 1-3"/>
    <property type="match status" value="1"/>
</dbReference>
<sequence length="200" mass="21597">MAISRRKFLKITSGAIGGGVAAEIGILNVDTAAAAAKAGKAPIKSGRQVASICPYCAVGCGQIVTVSDAGEIVDIQGNPDSPINQGTLCPKGAATYQLVKNEQRWSTVKYRAPGSDRWEERPLEWAMSRIAELTKKTRDANFNEFQDLPDGKGGTVRKRVMNTYAIASLGGATMDNEWNYLHQKLMHALGVVYLENQARI</sequence>
<comment type="subcellular location">
    <subcellularLocation>
        <location evidence="2">Cell envelope</location>
    </subcellularLocation>
</comment>